<reference evidence="2 3" key="1">
    <citation type="submission" date="2016-02" db="EMBL/GenBank/DDBJ databases">
        <title>Genome sequence of Clostridium tepidiprofundi DSM 19306.</title>
        <authorList>
            <person name="Poehlein A."/>
            <person name="Daniel R."/>
        </authorList>
    </citation>
    <scope>NUCLEOTIDE SEQUENCE [LARGE SCALE GENOMIC DNA]</scope>
    <source>
        <strain evidence="2 3">DSM 19306</strain>
    </source>
</reference>
<evidence type="ECO:0000313" key="3">
    <source>
        <dbReference type="Proteomes" id="UP000075531"/>
    </source>
</evidence>
<dbReference type="AlphaFoldDB" id="A0A151B5D0"/>
<dbReference type="Proteomes" id="UP000075531">
    <property type="component" value="Unassembled WGS sequence"/>
</dbReference>
<keyword evidence="1" id="KW-0472">Membrane</keyword>
<keyword evidence="3" id="KW-1185">Reference proteome</keyword>
<accession>A0A151B5D0</accession>
<dbReference type="PATRIC" id="fig|1121338.3.peg.1039"/>
<protein>
    <submittedName>
        <fullName evidence="2">Uncharacterized protein</fullName>
    </submittedName>
</protein>
<feature type="transmembrane region" description="Helical" evidence="1">
    <location>
        <begin position="6"/>
        <end position="28"/>
    </location>
</feature>
<evidence type="ECO:0000256" key="1">
    <source>
        <dbReference type="SAM" id="Phobius"/>
    </source>
</evidence>
<sequence>MSSTGLTFMLSMWGLILVSIGITLNSIIKHQGENNH</sequence>
<organism evidence="2 3">
    <name type="scientific">Clostridium tepidiprofundi DSM 19306</name>
    <dbReference type="NCBI Taxonomy" id="1121338"/>
    <lineage>
        <taxon>Bacteria</taxon>
        <taxon>Bacillati</taxon>
        <taxon>Bacillota</taxon>
        <taxon>Clostridia</taxon>
        <taxon>Eubacteriales</taxon>
        <taxon>Clostridiaceae</taxon>
        <taxon>Clostridium</taxon>
    </lineage>
</organism>
<name>A0A151B5D0_9CLOT</name>
<proteinExistence type="predicted"/>
<comment type="caution">
    <text evidence="2">The sequence shown here is derived from an EMBL/GenBank/DDBJ whole genome shotgun (WGS) entry which is preliminary data.</text>
</comment>
<dbReference type="EMBL" id="LTBA01000007">
    <property type="protein sequence ID" value="KYH35013.1"/>
    <property type="molecule type" value="Genomic_DNA"/>
</dbReference>
<gene>
    <name evidence="2" type="ORF">CLTEP_10060</name>
</gene>
<keyword evidence="1" id="KW-0812">Transmembrane</keyword>
<keyword evidence="1" id="KW-1133">Transmembrane helix</keyword>
<evidence type="ECO:0000313" key="2">
    <source>
        <dbReference type="EMBL" id="KYH35013.1"/>
    </source>
</evidence>